<dbReference type="Pfam" id="PF00048">
    <property type="entry name" value="IL8"/>
    <property type="match status" value="1"/>
</dbReference>
<dbReference type="SUPFAM" id="SSF54117">
    <property type="entry name" value="Interleukin 8-like chemokines"/>
    <property type="match status" value="1"/>
</dbReference>
<feature type="chain" id="PRO_5033996153" description="Chemokine interleukin-8-like domain-containing protein" evidence="5">
    <location>
        <begin position="22"/>
        <end position="104"/>
    </location>
</feature>
<dbReference type="GO" id="GO:0006955">
    <property type="term" value="P:immune response"/>
    <property type="evidence" value="ECO:0007669"/>
    <property type="project" value="InterPro"/>
</dbReference>
<dbReference type="SMART" id="SM00199">
    <property type="entry name" value="SCY"/>
    <property type="match status" value="1"/>
</dbReference>
<dbReference type="PANTHER" id="PTHR12015:SF183">
    <property type="entry name" value="C-C MOTIF CHEMOKINE 3"/>
    <property type="match status" value="1"/>
</dbReference>
<evidence type="ECO:0000256" key="4">
    <source>
        <dbReference type="ARBA" id="ARBA00022729"/>
    </source>
</evidence>
<dbReference type="GO" id="GO:0005615">
    <property type="term" value="C:extracellular space"/>
    <property type="evidence" value="ECO:0007669"/>
    <property type="project" value="UniProtKB-KW"/>
</dbReference>
<comment type="subcellular location">
    <subcellularLocation>
        <location evidence="1">Secreted</location>
    </subcellularLocation>
</comment>
<evidence type="ECO:0000313" key="7">
    <source>
        <dbReference type="Ensembl" id="ENSCCRP00010027577.1"/>
    </source>
</evidence>
<feature type="domain" description="Chemokine interleukin-8-like" evidence="6">
    <location>
        <begin position="28"/>
        <end position="86"/>
    </location>
</feature>
<reference evidence="7" key="2">
    <citation type="submission" date="2025-09" db="UniProtKB">
        <authorList>
            <consortium name="Ensembl"/>
        </authorList>
    </citation>
    <scope>IDENTIFICATION</scope>
</reference>
<dbReference type="InterPro" id="IPR001811">
    <property type="entry name" value="Chemokine_IL8-like_dom"/>
</dbReference>
<keyword evidence="8" id="KW-1185">Reference proteome</keyword>
<protein>
    <recommendedName>
        <fullName evidence="6">Chemokine interleukin-8-like domain-containing protein</fullName>
    </recommendedName>
</protein>
<dbReference type="InterPro" id="IPR039809">
    <property type="entry name" value="Chemokine_b/g/d"/>
</dbReference>
<dbReference type="PANTHER" id="PTHR12015">
    <property type="entry name" value="SMALL INDUCIBLE CYTOKINE A"/>
    <property type="match status" value="1"/>
</dbReference>
<dbReference type="Proteomes" id="UP000694427">
    <property type="component" value="Unplaced"/>
</dbReference>
<proteinExistence type="predicted"/>
<dbReference type="AlphaFoldDB" id="A0A8C1J634"/>
<dbReference type="CDD" id="cd00272">
    <property type="entry name" value="Chemokine_CC"/>
    <property type="match status" value="1"/>
</dbReference>
<evidence type="ECO:0000256" key="5">
    <source>
        <dbReference type="SAM" id="SignalP"/>
    </source>
</evidence>
<keyword evidence="3" id="KW-0964">Secreted</keyword>
<accession>A0A8C1J634</accession>
<keyword evidence="2" id="KW-0202">Cytokine</keyword>
<dbReference type="InterPro" id="IPR036048">
    <property type="entry name" value="Interleukin_8-like_sf"/>
</dbReference>
<sequence length="104" mass="11607">MRILMSLLLLVLFCSLQLTSSAPHALESSSCCVQFYKNKIPLKLVVSFYRTRSNCPISAIVFRTAAGREFCLDPDSSWVNSHIAKVNTANENRSTLDPDVKVQV</sequence>
<dbReference type="GO" id="GO:0008009">
    <property type="term" value="F:chemokine activity"/>
    <property type="evidence" value="ECO:0007669"/>
    <property type="project" value="InterPro"/>
</dbReference>
<name>A0A8C1J634_CYPCA</name>
<evidence type="ECO:0000256" key="3">
    <source>
        <dbReference type="ARBA" id="ARBA00022525"/>
    </source>
</evidence>
<evidence type="ECO:0000256" key="1">
    <source>
        <dbReference type="ARBA" id="ARBA00004613"/>
    </source>
</evidence>
<feature type="signal peptide" evidence="5">
    <location>
        <begin position="1"/>
        <end position="21"/>
    </location>
</feature>
<organism evidence="7 8">
    <name type="scientific">Cyprinus carpio</name>
    <name type="common">Common carp</name>
    <dbReference type="NCBI Taxonomy" id="7962"/>
    <lineage>
        <taxon>Eukaryota</taxon>
        <taxon>Metazoa</taxon>
        <taxon>Chordata</taxon>
        <taxon>Craniata</taxon>
        <taxon>Vertebrata</taxon>
        <taxon>Euteleostomi</taxon>
        <taxon>Actinopterygii</taxon>
        <taxon>Neopterygii</taxon>
        <taxon>Teleostei</taxon>
        <taxon>Ostariophysi</taxon>
        <taxon>Cypriniformes</taxon>
        <taxon>Cyprinidae</taxon>
        <taxon>Cyprininae</taxon>
        <taxon>Cyprinus</taxon>
    </lineage>
</organism>
<evidence type="ECO:0000256" key="2">
    <source>
        <dbReference type="ARBA" id="ARBA00022514"/>
    </source>
</evidence>
<evidence type="ECO:0000313" key="8">
    <source>
        <dbReference type="Proteomes" id="UP000694427"/>
    </source>
</evidence>
<dbReference type="Ensembl" id="ENSCCRT00010030258.1">
    <property type="protein sequence ID" value="ENSCCRP00010027577.1"/>
    <property type="gene ID" value="ENSCCRG00010011840.1"/>
</dbReference>
<keyword evidence="4 5" id="KW-0732">Signal</keyword>
<evidence type="ECO:0000259" key="6">
    <source>
        <dbReference type="SMART" id="SM00199"/>
    </source>
</evidence>
<reference evidence="7" key="1">
    <citation type="submission" date="2025-08" db="UniProtKB">
        <authorList>
            <consortium name="Ensembl"/>
        </authorList>
    </citation>
    <scope>IDENTIFICATION</scope>
</reference>
<dbReference type="Gene3D" id="2.40.50.40">
    <property type="match status" value="1"/>
</dbReference>